<feature type="compositionally biased region" description="Low complexity" evidence="3">
    <location>
        <begin position="244"/>
        <end position="286"/>
    </location>
</feature>
<reference evidence="5 6" key="1">
    <citation type="submission" date="2021-01" db="EMBL/GenBank/DDBJ databases">
        <title>Sequencing the genomes of 1000 actinobacteria strains.</title>
        <authorList>
            <person name="Klenk H.-P."/>
        </authorList>
    </citation>
    <scope>NUCLEOTIDE SEQUENCE [LARGE SCALE GENOMIC DNA]</scope>
    <source>
        <strain evidence="5 6">DSM 18239</strain>
    </source>
</reference>
<evidence type="ECO:0000256" key="1">
    <source>
        <dbReference type="ARBA" id="ARBA00005445"/>
    </source>
</evidence>
<feature type="region of interest" description="Disordered" evidence="3">
    <location>
        <begin position="230"/>
        <end position="331"/>
    </location>
</feature>
<gene>
    <name evidence="5" type="ORF">JOE61_002634</name>
</gene>
<evidence type="ECO:0000256" key="3">
    <source>
        <dbReference type="SAM" id="MobiDB-lite"/>
    </source>
</evidence>
<dbReference type="RefSeq" id="WP_204797239.1">
    <property type="nucleotide sequence ID" value="NZ_JACDTV010000022.1"/>
</dbReference>
<protein>
    <submittedName>
        <fullName evidence="5">Cell division septation protein DedD</fullName>
    </submittedName>
</protein>
<organism evidence="5 6">
    <name type="scientific">Nocardioides salarius</name>
    <dbReference type="NCBI Taxonomy" id="374513"/>
    <lineage>
        <taxon>Bacteria</taxon>
        <taxon>Bacillati</taxon>
        <taxon>Actinomycetota</taxon>
        <taxon>Actinomycetes</taxon>
        <taxon>Propionibacteriales</taxon>
        <taxon>Nocardioidaceae</taxon>
        <taxon>Nocardioides</taxon>
    </lineage>
</organism>
<comment type="similarity">
    <text evidence="1">Belongs to the ice-binding protein family.</text>
</comment>
<evidence type="ECO:0000256" key="4">
    <source>
        <dbReference type="SAM" id="SignalP"/>
    </source>
</evidence>
<feature type="compositionally biased region" description="Gly residues" evidence="3">
    <location>
        <begin position="287"/>
        <end position="311"/>
    </location>
</feature>
<feature type="signal peptide" evidence="4">
    <location>
        <begin position="1"/>
        <end position="30"/>
    </location>
</feature>
<keyword evidence="6" id="KW-1185">Reference proteome</keyword>
<evidence type="ECO:0000313" key="6">
    <source>
        <dbReference type="Proteomes" id="UP000732378"/>
    </source>
</evidence>
<evidence type="ECO:0000256" key="2">
    <source>
        <dbReference type="ARBA" id="ARBA00022729"/>
    </source>
</evidence>
<comment type="caution">
    <text evidence="5">The sequence shown here is derived from an EMBL/GenBank/DDBJ whole genome shotgun (WGS) entry which is preliminary data.</text>
</comment>
<dbReference type="PANTHER" id="PTHR33683:SF46">
    <property type="entry name" value="SUSHI DOMAIN-CONTAINING PROTEIN"/>
    <property type="match status" value="1"/>
</dbReference>
<keyword evidence="5" id="KW-0132">Cell division</keyword>
<sequence length="371" mass="35229">MSTLRSLILSLGVSSAALLTVLALHGTAVAAQPPVGLGTATPFAVLAGTTVTNTGPSVVSGDLGVSPGSAVTGFPPGEVTNGTIHAADAVALQAKDDLVTAYDDAAARGPVVDVTSQDLGGRTLVAGVYNAANAMSLTGTVTLDAQGDPNAVFVFQAGSTLITASSSTVALIGGARACNVYWQVGSSATIGTTSRFVGSVLALSSISLQTGATIEGRVLARNGQVSLDTNTVSSPACLAPTPTPTTSPTATPTASPTATPTVSPTVSPTSSPTATPTSTATATATSGSGGSGGSGGSDGSGGSGSGAGGPAGPDAPGGDTPVPTGHPATGRLPGPFGDAAWLGLGLLCLGGAGAAVLRGARRPGATVSASR</sequence>
<dbReference type="GO" id="GO:0051301">
    <property type="term" value="P:cell division"/>
    <property type="evidence" value="ECO:0007669"/>
    <property type="project" value="UniProtKB-KW"/>
</dbReference>
<dbReference type="PANTHER" id="PTHR33683">
    <property type="entry name" value="1, PUTATIVE-RELATED"/>
    <property type="match status" value="1"/>
</dbReference>
<keyword evidence="5" id="KW-0131">Cell cycle</keyword>
<keyword evidence="2 4" id="KW-0732">Signal</keyword>
<evidence type="ECO:0000313" key="5">
    <source>
        <dbReference type="EMBL" id="MBM7508820.1"/>
    </source>
</evidence>
<feature type="chain" id="PRO_5045796188" evidence="4">
    <location>
        <begin position="31"/>
        <end position="371"/>
    </location>
</feature>
<dbReference type="InterPro" id="IPR021884">
    <property type="entry name" value="Ice-bd_prot"/>
</dbReference>
<feature type="compositionally biased region" description="Low complexity" evidence="3">
    <location>
        <begin position="312"/>
        <end position="325"/>
    </location>
</feature>
<dbReference type="Proteomes" id="UP000732378">
    <property type="component" value="Unassembled WGS sequence"/>
</dbReference>
<name>A0ABS2MCD5_9ACTN</name>
<accession>A0ABS2MCD5</accession>
<dbReference type="Pfam" id="PF11999">
    <property type="entry name" value="Ice_binding"/>
    <property type="match status" value="1"/>
</dbReference>
<dbReference type="EMBL" id="JAFBBZ010000001">
    <property type="protein sequence ID" value="MBM7508820.1"/>
    <property type="molecule type" value="Genomic_DNA"/>
</dbReference>
<proteinExistence type="inferred from homology"/>